<reference evidence="7" key="1">
    <citation type="submission" date="2020-11" db="EMBL/GenBank/DDBJ databases">
        <title>Azospira restricta DSM 18626 genome sequence.</title>
        <authorList>
            <person name="Moe W.M."/>
        </authorList>
    </citation>
    <scope>NUCLEOTIDE SEQUENCE</scope>
    <source>
        <strain evidence="7">DSM 18626</strain>
    </source>
</reference>
<dbReference type="InterPro" id="IPR015422">
    <property type="entry name" value="PyrdxlP-dep_Trfase_small"/>
</dbReference>
<dbReference type="RefSeq" id="WP_203387868.1">
    <property type="nucleotide sequence ID" value="NZ_CP064781.1"/>
</dbReference>
<organism evidence="7 8">
    <name type="scientific">Azospira restricta</name>
    <dbReference type="NCBI Taxonomy" id="404405"/>
    <lineage>
        <taxon>Bacteria</taxon>
        <taxon>Pseudomonadati</taxon>
        <taxon>Pseudomonadota</taxon>
        <taxon>Betaproteobacteria</taxon>
        <taxon>Rhodocyclales</taxon>
        <taxon>Rhodocyclaceae</taxon>
        <taxon>Azospira</taxon>
    </lineage>
</organism>
<dbReference type="PANTHER" id="PTHR43525">
    <property type="entry name" value="PROTEIN MALY"/>
    <property type="match status" value="1"/>
</dbReference>
<dbReference type="PANTHER" id="PTHR43525:SF1">
    <property type="entry name" value="PROTEIN MALY"/>
    <property type="match status" value="1"/>
</dbReference>
<keyword evidence="4 7" id="KW-0456">Lyase</keyword>
<name>A0A974Y478_9RHOO</name>
<keyword evidence="8" id="KW-1185">Reference proteome</keyword>
<evidence type="ECO:0000256" key="4">
    <source>
        <dbReference type="ARBA" id="ARBA00023239"/>
    </source>
</evidence>
<evidence type="ECO:0000313" key="8">
    <source>
        <dbReference type="Proteomes" id="UP000663444"/>
    </source>
</evidence>
<dbReference type="InterPro" id="IPR015424">
    <property type="entry name" value="PyrdxlP-dep_Trfase"/>
</dbReference>
<dbReference type="Gene3D" id="3.90.1150.10">
    <property type="entry name" value="Aspartate Aminotransferase, domain 1"/>
    <property type="match status" value="1"/>
</dbReference>
<dbReference type="GO" id="GO:0030170">
    <property type="term" value="F:pyridoxal phosphate binding"/>
    <property type="evidence" value="ECO:0007669"/>
    <property type="project" value="InterPro"/>
</dbReference>
<dbReference type="KEGG" id="ares:IWH25_02940"/>
<dbReference type="SUPFAM" id="SSF53383">
    <property type="entry name" value="PLP-dependent transferases"/>
    <property type="match status" value="1"/>
</dbReference>
<proteinExistence type="inferred from homology"/>
<dbReference type="EC" id="4.4.1.13" evidence="2"/>
<dbReference type="NCBIfam" id="TIGR04350">
    <property type="entry name" value="C_S_lyase_PatB"/>
    <property type="match status" value="1"/>
</dbReference>
<evidence type="ECO:0000256" key="3">
    <source>
        <dbReference type="ARBA" id="ARBA00022898"/>
    </source>
</evidence>
<dbReference type="Pfam" id="PF00155">
    <property type="entry name" value="Aminotran_1_2"/>
    <property type="match status" value="1"/>
</dbReference>
<comment type="cofactor">
    <cofactor evidence="1">
        <name>pyridoxal 5'-phosphate</name>
        <dbReference type="ChEBI" id="CHEBI:597326"/>
    </cofactor>
</comment>
<evidence type="ECO:0000256" key="2">
    <source>
        <dbReference type="ARBA" id="ARBA00012224"/>
    </source>
</evidence>
<evidence type="ECO:0000313" key="7">
    <source>
        <dbReference type="EMBL" id="QRJ64324.1"/>
    </source>
</evidence>
<comment type="similarity">
    <text evidence="5">Belongs to the class-II pyridoxal-phosphate-dependent aminotransferase family. MalY/PatB cystathionine beta-lyase subfamily.</text>
</comment>
<evidence type="ECO:0000256" key="1">
    <source>
        <dbReference type="ARBA" id="ARBA00001933"/>
    </source>
</evidence>
<feature type="domain" description="Aminotransferase class I/classII large" evidence="6">
    <location>
        <begin position="28"/>
        <end position="371"/>
    </location>
</feature>
<dbReference type="EMBL" id="CP064781">
    <property type="protein sequence ID" value="QRJ64324.1"/>
    <property type="molecule type" value="Genomic_DNA"/>
</dbReference>
<dbReference type="InterPro" id="IPR004839">
    <property type="entry name" value="Aminotransferase_I/II_large"/>
</dbReference>
<evidence type="ECO:0000259" key="6">
    <source>
        <dbReference type="Pfam" id="PF00155"/>
    </source>
</evidence>
<dbReference type="AlphaFoldDB" id="A0A974Y478"/>
<dbReference type="CDD" id="cd00609">
    <property type="entry name" value="AAT_like"/>
    <property type="match status" value="1"/>
</dbReference>
<sequence length="379" mass="41091">MSDPFGFDRVVDFAGGDSVKWNRYAGSDVLPLWIADMDFAAPPAVTEALQQRVAQGVFGYAEPSPALVAAVLGHLEREYGWRIDADWLVWLPGLVSGLNIACRAVADGVLTATPVYPPFLSAPRFAGRPLATVPLVHDGRRWTWDWSALEAATTAETRLLLLCHPHNPVGRAWDERELAELAAFCRRHELVVCSDEIHCDLVLDDRRHRPWATLGDDLAARSITLMAPSKTFNVPGLGCAFAVIPDAALRRAFTRAMAGIVPHVNALGFVACAAAYAGADDWRQALLAVLRRNRDRVEAAVAALPPLAMTHVEATYLAWIDVRGLELLHPQRHFEAHGLGLSDGADFGAPGWLRLNFGCPPATLDEALRRLAAGVAAAA</sequence>
<accession>A0A974Y478</accession>
<keyword evidence="3" id="KW-0663">Pyridoxal phosphate</keyword>
<dbReference type="Gene3D" id="3.40.640.10">
    <property type="entry name" value="Type I PLP-dependent aspartate aminotransferase-like (Major domain)"/>
    <property type="match status" value="1"/>
</dbReference>
<dbReference type="Proteomes" id="UP000663444">
    <property type="component" value="Chromosome"/>
</dbReference>
<protein>
    <recommendedName>
        <fullName evidence="2">cysteine-S-conjugate beta-lyase</fullName>
        <ecNumber evidence="2">4.4.1.13</ecNumber>
    </recommendedName>
</protein>
<dbReference type="InterPro" id="IPR051798">
    <property type="entry name" value="Class-II_PLP-Dep_Aminotrans"/>
</dbReference>
<dbReference type="GO" id="GO:0047804">
    <property type="term" value="F:cysteine-S-conjugate beta-lyase activity"/>
    <property type="evidence" value="ECO:0007669"/>
    <property type="project" value="UniProtKB-EC"/>
</dbReference>
<dbReference type="InterPro" id="IPR015421">
    <property type="entry name" value="PyrdxlP-dep_Trfase_major"/>
</dbReference>
<evidence type="ECO:0000256" key="5">
    <source>
        <dbReference type="ARBA" id="ARBA00037974"/>
    </source>
</evidence>
<dbReference type="InterPro" id="IPR027619">
    <property type="entry name" value="C-S_lyase_PatB-like"/>
</dbReference>
<gene>
    <name evidence="7" type="ORF">IWH25_02940</name>
</gene>